<keyword evidence="1" id="KW-0378">Hydrolase</keyword>
<dbReference type="GO" id="GO:0030288">
    <property type="term" value="C:outer membrane-bounded periplasmic space"/>
    <property type="evidence" value="ECO:0007669"/>
    <property type="project" value="TreeGrafter"/>
</dbReference>
<dbReference type="GO" id="GO:0009253">
    <property type="term" value="P:peptidoglycan catabolic process"/>
    <property type="evidence" value="ECO:0007669"/>
    <property type="project" value="InterPro"/>
</dbReference>
<dbReference type="PANTHER" id="PTHR30404:SF0">
    <property type="entry name" value="N-ACETYLMURAMOYL-L-ALANINE AMIDASE AMIC"/>
    <property type="match status" value="1"/>
</dbReference>
<evidence type="ECO:0000259" key="3">
    <source>
        <dbReference type="SMART" id="SM00646"/>
    </source>
</evidence>
<evidence type="ECO:0000313" key="4">
    <source>
        <dbReference type="EMBL" id="HIV12733.1"/>
    </source>
</evidence>
<sequence>MTCLLLAGVFCLSREGARMAGKISPGGPVVVIDAGHGGMDPGKVGVNQAHEKDINLAIAQKLKEDLEAEEVQVVMSREEDAGLYQESSSNKKLEDMKNRVLLIHEAQPDCAVSIHQNSYTEASVSGAQVFYYEDSVEGKKLAEILQEKLSGVMEQESRREAKGNTSYYLLKKTDCPLTIVECGFLSNPREAELLTQEDYQEKMAEAICGGILEYLEQKGAFADSPAEEIP</sequence>
<dbReference type="Proteomes" id="UP000886723">
    <property type="component" value="Unassembled WGS sequence"/>
</dbReference>
<proteinExistence type="predicted"/>
<gene>
    <name evidence="4" type="ORF">IAA63_06290</name>
</gene>
<dbReference type="Gene3D" id="3.40.630.40">
    <property type="entry name" value="Zn-dependent exopeptidases"/>
    <property type="match status" value="1"/>
</dbReference>
<reference evidence="4" key="2">
    <citation type="journal article" date="2021" name="PeerJ">
        <title>Extensive microbial diversity within the chicken gut microbiome revealed by metagenomics and culture.</title>
        <authorList>
            <person name="Gilroy R."/>
            <person name="Ravi A."/>
            <person name="Getino M."/>
            <person name="Pursley I."/>
            <person name="Horton D.L."/>
            <person name="Alikhan N.F."/>
            <person name="Baker D."/>
            <person name="Gharbi K."/>
            <person name="Hall N."/>
            <person name="Watson M."/>
            <person name="Adriaenssens E.M."/>
            <person name="Foster-Nyarko E."/>
            <person name="Jarju S."/>
            <person name="Secka A."/>
            <person name="Antonio M."/>
            <person name="Oren A."/>
            <person name="Chaudhuri R.R."/>
            <person name="La Ragione R."/>
            <person name="Hildebrand F."/>
            <person name="Pallen M.J."/>
        </authorList>
    </citation>
    <scope>NUCLEOTIDE SEQUENCE</scope>
    <source>
        <strain evidence="4">ChiBcec2-4451</strain>
    </source>
</reference>
<evidence type="ECO:0000256" key="1">
    <source>
        <dbReference type="ARBA" id="ARBA00022801"/>
    </source>
</evidence>
<protein>
    <submittedName>
        <fullName evidence="4">N-acetylmuramoyl-L-alanine amidase</fullName>
    </submittedName>
</protein>
<dbReference type="SUPFAM" id="SSF53187">
    <property type="entry name" value="Zn-dependent exopeptidases"/>
    <property type="match status" value="1"/>
</dbReference>
<feature type="coiled-coil region" evidence="2">
    <location>
        <begin position="49"/>
        <end position="79"/>
    </location>
</feature>
<dbReference type="SMART" id="SM00646">
    <property type="entry name" value="Ami_3"/>
    <property type="match status" value="1"/>
</dbReference>
<accession>A0A9D1T6R3</accession>
<dbReference type="EMBL" id="DVON01000141">
    <property type="protein sequence ID" value="HIV12733.1"/>
    <property type="molecule type" value="Genomic_DNA"/>
</dbReference>
<dbReference type="Pfam" id="PF01520">
    <property type="entry name" value="Amidase_3"/>
    <property type="match status" value="1"/>
</dbReference>
<dbReference type="InterPro" id="IPR050695">
    <property type="entry name" value="N-acetylmuramoyl_amidase_3"/>
</dbReference>
<comment type="caution">
    <text evidence="4">The sequence shown here is derived from an EMBL/GenBank/DDBJ whole genome shotgun (WGS) entry which is preliminary data.</text>
</comment>
<dbReference type="CDD" id="cd02696">
    <property type="entry name" value="MurNAc-LAA"/>
    <property type="match status" value="1"/>
</dbReference>
<organism evidence="4 5">
    <name type="scientific">Candidatus Pullilachnospira stercoravium</name>
    <dbReference type="NCBI Taxonomy" id="2840913"/>
    <lineage>
        <taxon>Bacteria</taxon>
        <taxon>Bacillati</taxon>
        <taxon>Bacillota</taxon>
        <taxon>Clostridia</taxon>
        <taxon>Lachnospirales</taxon>
        <taxon>Lachnospiraceae</taxon>
        <taxon>Lachnospiraceae incertae sedis</taxon>
        <taxon>Candidatus Pullilachnospira</taxon>
    </lineage>
</organism>
<dbReference type="PANTHER" id="PTHR30404">
    <property type="entry name" value="N-ACETYLMURAMOYL-L-ALANINE AMIDASE"/>
    <property type="match status" value="1"/>
</dbReference>
<dbReference type="InterPro" id="IPR002508">
    <property type="entry name" value="MurNAc-LAA_cat"/>
</dbReference>
<keyword evidence="2" id="KW-0175">Coiled coil</keyword>
<evidence type="ECO:0000313" key="5">
    <source>
        <dbReference type="Proteomes" id="UP000886723"/>
    </source>
</evidence>
<dbReference type="AlphaFoldDB" id="A0A9D1T6R3"/>
<reference evidence="4" key="1">
    <citation type="submission" date="2020-10" db="EMBL/GenBank/DDBJ databases">
        <authorList>
            <person name="Gilroy R."/>
        </authorList>
    </citation>
    <scope>NUCLEOTIDE SEQUENCE</scope>
    <source>
        <strain evidence="4">ChiBcec2-4451</strain>
    </source>
</reference>
<feature type="domain" description="MurNAc-LAA" evidence="3">
    <location>
        <begin position="100"/>
        <end position="212"/>
    </location>
</feature>
<dbReference type="GO" id="GO:0008745">
    <property type="term" value="F:N-acetylmuramoyl-L-alanine amidase activity"/>
    <property type="evidence" value="ECO:0007669"/>
    <property type="project" value="InterPro"/>
</dbReference>
<evidence type="ECO:0000256" key="2">
    <source>
        <dbReference type="SAM" id="Coils"/>
    </source>
</evidence>
<name>A0A9D1T6R3_9FIRM</name>